<evidence type="ECO:0000256" key="1">
    <source>
        <dbReference type="SAM" id="MobiDB-lite"/>
    </source>
</evidence>
<evidence type="ECO:0000313" key="4">
    <source>
        <dbReference type="EMBL" id="CUH74934.1"/>
    </source>
</evidence>
<dbReference type="Proteomes" id="UP000054935">
    <property type="component" value="Unassembled WGS sequence"/>
</dbReference>
<keyword evidence="5" id="KW-1185">Reference proteome</keyword>
<feature type="domain" description="D-apionate lactonase TIM barrel" evidence="3">
    <location>
        <begin position="249"/>
        <end position="505"/>
    </location>
</feature>
<evidence type="ECO:0000259" key="3">
    <source>
        <dbReference type="Pfam" id="PF25838"/>
    </source>
</evidence>
<sequence>MTEHLTCGPLSFTVDAGALRHIRFGEVELIRAVSFLSRDRDWGTLVPQLREVHRNVGDTIELGYALSFVNGDARLEVDLRIKADPSGLTLTAHGQPHGAFETNRTGFTVLHPAHAAGCAARVVHSDDSAKETTFPTLIDPWQPMMDITELRHEDGRIAATCTFSGDTFEMEDQRQWGDASFKTYNRPLALPWPYVLRDAPLQQAVRLRFEPLAQAAPRAAVPAVPACVFPDTALVVTAAEAEGLTALPAPVQRLLCHVDTGGDTATQIAHFAALQRAVPDVVYDLELVCAFDAPPEAELQEVANLMTAQGFTPASTLVCPSVDRQSTPPGSDWPDCPPLTDIHAVAARLFAQNGGGMVSFFPELNRKRPPVDMLHFVSHGLCPIFHAADDLHVMETLETIPHITRSARAIIGDKGYRIGPCTIAMRQNPYGQRTIPNPDGQRITMAEDDPRHRHAFGAAYAIGLATALAPAGIEVWTPAAVSGPRGLHADWPITAAIATLAGLAGQPVHRAEISGGFAHLHVGQTQITANLTGQPQGDLPAYGWTQPPTRR</sequence>
<feature type="domain" description="D-apionate lactonase N-terminal" evidence="2">
    <location>
        <begin position="3"/>
        <end position="210"/>
    </location>
</feature>
<evidence type="ECO:0000313" key="5">
    <source>
        <dbReference type="Proteomes" id="UP000054935"/>
    </source>
</evidence>
<dbReference type="EMBL" id="CYSE01000001">
    <property type="protein sequence ID" value="CUH74934.1"/>
    <property type="molecule type" value="Genomic_DNA"/>
</dbReference>
<dbReference type="OrthoDB" id="931854at2"/>
<proteinExistence type="predicted"/>
<dbReference type="RefSeq" id="WP_058245740.1">
    <property type="nucleotide sequence ID" value="NZ_CYSE01000001.1"/>
</dbReference>
<reference evidence="4 5" key="1">
    <citation type="submission" date="2015-09" db="EMBL/GenBank/DDBJ databases">
        <authorList>
            <consortium name="Swine Surveillance"/>
        </authorList>
    </citation>
    <scope>NUCLEOTIDE SEQUENCE [LARGE SCALE GENOMIC DNA]</scope>
    <source>
        <strain evidence="4 5">CECT 7648</strain>
    </source>
</reference>
<dbReference type="Pfam" id="PF25837">
    <property type="entry name" value="Apionate_lact_N"/>
    <property type="match status" value="1"/>
</dbReference>
<accession>A0A0P1GF43</accession>
<organism evidence="4 5">
    <name type="scientific">Tropicibacter naphthalenivorans</name>
    <dbReference type="NCBI Taxonomy" id="441103"/>
    <lineage>
        <taxon>Bacteria</taxon>
        <taxon>Pseudomonadati</taxon>
        <taxon>Pseudomonadota</taxon>
        <taxon>Alphaproteobacteria</taxon>
        <taxon>Rhodobacterales</taxon>
        <taxon>Roseobacteraceae</taxon>
        <taxon>Tropicibacter</taxon>
    </lineage>
</organism>
<feature type="region of interest" description="Disordered" evidence="1">
    <location>
        <begin position="531"/>
        <end position="551"/>
    </location>
</feature>
<dbReference type="Pfam" id="PF25838">
    <property type="entry name" value="Apionate_lact_M"/>
    <property type="match status" value="1"/>
</dbReference>
<evidence type="ECO:0000259" key="2">
    <source>
        <dbReference type="Pfam" id="PF25837"/>
    </source>
</evidence>
<gene>
    <name evidence="4" type="ORF">TRN7648_00159</name>
</gene>
<dbReference type="InterPro" id="IPR058787">
    <property type="entry name" value="ApnL_M"/>
</dbReference>
<protein>
    <submittedName>
        <fullName evidence="4">Uncharacterized protein</fullName>
    </submittedName>
</protein>
<dbReference type="InterPro" id="IPR058788">
    <property type="entry name" value="ApnL_N"/>
</dbReference>
<name>A0A0P1GF43_9RHOB</name>
<dbReference type="AlphaFoldDB" id="A0A0P1GF43"/>
<dbReference type="STRING" id="441103.TRN7648_00159"/>